<reference evidence="2" key="1">
    <citation type="submission" date="2018-09" db="EMBL/GenBank/DDBJ databases">
        <authorList>
            <person name="Livingstone P.G."/>
            <person name="Whitworth D.E."/>
        </authorList>
    </citation>
    <scope>NUCLEOTIDE SEQUENCE [LARGE SCALE GENOMIC DNA]</scope>
    <source>
        <strain evidence="2">CA054A</strain>
    </source>
</reference>
<protein>
    <recommendedName>
        <fullName evidence="3">DUF1080 domain-containing protein</fullName>
    </recommendedName>
</protein>
<dbReference type="OrthoDB" id="5382286at2"/>
<dbReference type="Proteomes" id="UP000268094">
    <property type="component" value="Unassembled WGS sequence"/>
</dbReference>
<sequence length="250" mass="26888">MIALGSSAVLILWAGVLLLSQGAGNGSRDSVMEPTVVSAPPTALPPPTEGLEPIPLERLQITQGKVLEVQQAALGGTRFGIEVPRQRAVSPETTGDDVGLRFTWLGITDPVIPLASGVERQQVGLKLRALDGCNVIYAMWRIAPSAGIVVNFKRNPDEHESGECGNGGYITVRPRFMEPLDRLAQGEPHVMRARIDADVLTVYVDGKRVWEGVLPADALTLEGPAGMRTDNARVRFELLVPREAGTASRR</sequence>
<organism evidence="1 2">
    <name type="scientific">Corallococcus terminator</name>
    <dbReference type="NCBI Taxonomy" id="2316733"/>
    <lineage>
        <taxon>Bacteria</taxon>
        <taxon>Pseudomonadati</taxon>
        <taxon>Myxococcota</taxon>
        <taxon>Myxococcia</taxon>
        <taxon>Myxococcales</taxon>
        <taxon>Cystobacterineae</taxon>
        <taxon>Myxococcaceae</taxon>
        <taxon>Corallococcus</taxon>
    </lineage>
</organism>
<comment type="caution">
    <text evidence="1">The sequence shown here is derived from an EMBL/GenBank/DDBJ whole genome shotgun (WGS) entry which is preliminary data.</text>
</comment>
<accession>A0A3A8I6F5</accession>
<keyword evidence="2" id="KW-1185">Reference proteome</keyword>
<proteinExistence type="predicted"/>
<dbReference type="EMBL" id="RAVZ01000335">
    <property type="protein sequence ID" value="RKG75384.1"/>
    <property type="molecule type" value="Genomic_DNA"/>
</dbReference>
<evidence type="ECO:0000313" key="2">
    <source>
        <dbReference type="Proteomes" id="UP000268094"/>
    </source>
</evidence>
<evidence type="ECO:0000313" key="1">
    <source>
        <dbReference type="EMBL" id="RKG75384.1"/>
    </source>
</evidence>
<dbReference type="RefSeq" id="WP_120544710.1">
    <property type="nucleotide sequence ID" value="NZ_RAVZ01000335.1"/>
</dbReference>
<evidence type="ECO:0008006" key="3">
    <source>
        <dbReference type="Google" id="ProtNLM"/>
    </source>
</evidence>
<name>A0A3A8I6F5_9BACT</name>
<gene>
    <name evidence="1" type="ORF">D7V88_33650</name>
</gene>
<dbReference type="AlphaFoldDB" id="A0A3A8I6F5"/>